<evidence type="ECO:0000256" key="1">
    <source>
        <dbReference type="SAM" id="MobiDB-lite"/>
    </source>
</evidence>
<name>A0A938B6Q2_UNCTE</name>
<feature type="region of interest" description="Disordered" evidence="1">
    <location>
        <begin position="264"/>
        <end position="294"/>
    </location>
</feature>
<sequence length="294" mass="33229">MAIDKAYDAAHKFDRAKSEANLAKRLHQYDTAQHACEQAIALYDQLALLLHLLREALHVCSPHGRLRTREGVRAELTRLFEMIAELDCAAIPTTLTPLYQHLDDLVAPFAQAEAAEAERRAVVPHEACEFLVLAWHHEHLFFQAGAKPKRYHQRECDLWLACAEGLLGDEFDTLKALVFDKLDTIVRASSLGEMVHSLIRPSLNSCKGQITQETLNRIRFYHNHRRYKSGKRQGKAPIALLTGTPLEAPWWELLRQQLHPEQGVTAPGTLPSRPPLHLIVDNDGRMDRQAMAPG</sequence>
<dbReference type="AlphaFoldDB" id="A0A938B6Q2"/>
<dbReference type="EMBL" id="VGLS01001012">
    <property type="protein sequence ID" value="MBM3226695.1"/>
    <property type="molecule type" value="Genomic_DNA"/>
</dbReference>
<protein>
    <submittedName>
        <fullName evidence="2">Uncharacterized protein</fullName>
    </submittedName>
</protein>
<organism evidence="2 3">
    <name type="scientific">Tectimicrobiota bacterium</name>
    <dbReference type="NCBI Taxonomy" id="2528274"/>
    <lineage>
        <taxon>Bacteria</taxon>
        <taxon>Pseudomonadati</taxon>
        <taxon>Nitrospinota/Tectimicrobiota group</taxon>
        <taxon>Candidatus Tectimicrobiota</taxon>
    </lineage>
</organism>
<reference evidence="2" key="1">
    <citation type="submission" date="2019-03" db="EMBL/GenBank/DDBJ databases">
        <title>Lake Tanganyika Metagenome-Assembled Genomes (MAGs).</title>
        <authorList>
            <person name="Tran P."/>
        </authorList>
    </citation>
    <scope>NUCLEOTIDE SEQUENCE</scope>
    <source>
        <strain evidence="2">K_DeepCast_65m_m2_066</strain>
    </source>
</reference>
<proteinExistence type="predicted"/>
<evidence type="ECO:0000313" key="2">
    <source>
        <dbReference type="EMBL" id="MBM3226695.1"/>
    </source>
</evidence>
<accession>A0A938B6Q2</accession>
<gene>
    <name evidence="2" type="ORF">FJZ47_23265</name>
</gene>
<dbReference type="Proteomes" id="UP000712673">
    <property type="component" value="Unassembled WGS sequence"/>
</dbReference>
<evidence type="ECO:0000313" key="3">
    <source>
        <dbReference type="Proteomes" id="UP000712673"/>
    </source>
</evidence>
<comment type="caution">
    <text evidence="2">The sequence shown here is derived from an EMBL/GenBank/DDBJ whole genome shotgun (WGS) entry which is preliminary data.</text>
</comment>